<dbReference type="SMART" id="SM00028">
    <property type="entry name" value="TPR"/>
    <property type="match status" value="4"/>
</dbReference>
<proteinExistence type="predicted"/>
<dbReference type="RefSeq" id="WP_132624847.1">
    <property type="nucleotide sequence ID" value="NZ_SMKV01000023.1"/>
</dbReference>
<name>A0A4V6PC87_9PSEU</name>
<protein>
    <submittedName>
        <fullName evidence="1">Tetratricopeptide repeat protein</fullName>
    </submittedName>
</protein>
<gene>
    <name evidence="1" type="ORF">E1161_18250</name>
</gene>
<dbReference type="Pfam" id="PF13424">
    <property type="entry name" value="TPR_12"/>
    <property type="match status" value="1"/>
</dbReference>
<dbReference type="OrthoDB" id="4325740at2"/>
<dbReference type="Pfam" id="PF13374">
    <property type="entry name" value="TPR_10"/>
    <property type="match status" value="1"/>
</dbReference>
<dbReference type="SUPFAM" id="SSF48452">
    <property type="entry name" value="TPR-like"/>
    <property type="match status" value="1"/>
</dbReference>
<dbReference type="Gene3D" id="1.25.40.10">
    <property type="entry name" value="Tetratricopeptide repeat domain"/>
    <property type="match status" value="1"/>
</dbReference>
<dbReference type="InterPro" id="IPR019734">
    <property type="entry name" value="TPR_rpt"/>
</dbReference>
<sequence>MHAKADEYRGGLAALSVNASLDEVLEQAERHDAAATTPGERAGALLAIAEACRRLGRVERAERAWRASYRTARGAGDQDAMAWALWSGGTLARQRGRYVLAHRLLTRAVEAAERGTDPMARGYALAGLAETGRVRGDFAGTLRLHEQLLAEAREVGQPRHVVWALEGIAQIHRHGGDYDTALAMFTEACQIATDGADQRGRAWALRGIADLTSLRGEPDEALDLLADAERTCRDMRLEAALAYNHKMRGNVLYRAGRYAEAERVYRDTVEEFARISEPRGEALARLGLVKSRARRGAAPAETDQALSALHTRFTDSGLHHAADMAQAARRELLD</sequence>
<keyword evidence="2" id="KW-1185">Reference proteome</keyword>
<evidence type="ECO:0000313" key="1">
    <source>
        <dbReference type="EMBL" id="TDC90705.1"/>
    </source>
</evidence>
<organism evidence="1 2">
    <name type="scientific">Saccharopolyspora aridisoli</name>
    <dbReference type="NCBI Taxonomy" id="2530385"/>
    <lineage>
        <taxon>Bacteria</taxon>
        <taxon>Bacillati</taxon>
        <taxon>Actinomycetota</taxon>
        <taxon>Actinomycetes</taxon>
        <taxon>Pseudonocardiales</taxon>
        <taxon>Pseudonocardiaceae</taxon>
        <taxon>Saccharopolyspora</taxon>
    </lineage>
</organism>
<dbReference type="AlphaFoldDB" id="A0A4V6PC87"/>
<reference evidence="1 2" key="1">
    <citation type="submission" date="2019-03" db="EMBL/GenBank/DDBJ databases">
        <title>Draft genome sequences of novel Actinobacteria.</title>
        <authorList>
            <person name="Sahin N."/>
            <person name="Ay H."/>
            <person name="Saygin H."/>
        </authorList>
    </citation>
    <scope>NUCLEOTIDE SEQUENCE [LARGE SCALE GENOMIC DNA]</scope>
    <source>
        <strain evidence="1 2">16K404</strain>
    </source>
</reference>
<comment type="caution">
    <text evidence="1">The sequence shown here is derived from an EMBL/GenBank/DDBJ whole genome shotgun (WGS) entry which is preliminary data.</text>
</comment>
<dbReference type="PANTHER" id="PTHR47691:SF3">
    <property type="entry name" value="HTH-TYPE TRANSCRIPTIONAL REGULATOR RV0890C-RELATED"/>
    <property type="match status" value="1"/>
</dbReference>
<dbReference type="EMBL" id="SMKV01000023">
    <property type="protein sequence ID" value="TDC90705.1"/>
    <property type="molecule type" value="Genomic_DNA"/>
</dbReference>
<dbReference type="Proteomes" id="UP000294744">
    <property type="component" value="Unassembled WGS sequence"/>
</dbReference>
<dbReference type="InterPro" id="IPR011990">
    <property type="entry name" value="TPR-like_helical_dom_sf"/>
</dbReference>
<accession>A0A4V6PC87</accession>
<dbReference type="PANTHER" id="PTHR47691">
    <property type="entry name" value="REGULATOR-RELATED"/>
    <property type="match status" value="1"/>
</dbReference>
<evidence type="ECO:0000313" key="2">
    <source>
        <dbReference type="Proteomes" id="UP000294744"/>
    </source>
</evidence>